<evidence type="ECO:0000313" key="4">
    <source>
        <dbReference type="Proteomes" id="UP001237642"/>
    </source>
</evidence>
<name>A0AAD8J558_9APIA</name>
<gene>
    <name evidence="3" type="ORF">POM88_006010</name>
</gene>
<reference evidence="3" key="2">
    <citation type="submission" date="2023-05" db="EMBL/GenBank/DDBJ databases">
        <authorList>
            <person name="Schelkunov M.I."/>
        </authorList>
    </citation>
    <scope>NUCLEOTIDE SEQUENCE</scope>
    <source>
        <strain evidence="3">Hsosn_3</strain>
        <tissue evidence="3">Leaf</tissue>
    </source>
</reference>
<feature type="coiled-coil region" evidence="1">
    <location>
        <begin position="263"/>
        <end position="311"/>
    </location>
</feature>
<feature type="compositionally biased region" description="Basic and acidic residues" evidence="2">
    <location>
        <begin position="36"/>
        <end position="49"/>
    </location>
</feature>
<dbReference type="EMBL" id="JAUIZM010000002">
    <property type="protein sequence ID" value="KAK1396147.1"/>
    <property type="molecule type" value="Genomic_DNA"/>
</dbReference>
<organism evidence="3 4">
    <name type="scientific">Heracleum sosnowskyi</name>
    <dbReference type="NCBI Taxonomy" id="360622"/>
    <lineage>
        <taxon>Eukaryota</taxon>
        <taxon>Viridiplantae</taxon>
        <taxon>Streptophyta</taxon>
        <taxon>Embryophyta</taxon>
        <taxon>Tracheophyta</taxon>
        <taxon>Spermatophyta</taxon>
        <taxon>Magnoliopsida</taxon>
        <taxon>eudicotyledons</taxon>
        <taxon>Gunneridae</taxon>
        <taxon>Pentapetalae</taxon>
        <taxon>asterids</taxon>
        <taxon>campanulids</taxon>
        <taxon>Apiales</taxon>
        <taxon>Apiaceae</taxon>
        <taxon>Apioideae</taxon>
        <taxon>apioid superclade</taxon>
        <taxon>Tordylieae</taxon>
        <taxon>Tordyliinae</taxon>
        <taxon>Heracleum</taxon>
    </lineage>
</organism>
<evidence type="ECO:0000313" key="3">
    <source>
        <dbReference type="EMBL" id="KAK1396147.1"/>
    </source>
</evidence>
<dbReference type="Proteomes" id="UP001237642">
    <property type="component" value="Unassembled WGS sequence"/>
</dbReference>
<proteinExistence type="predicted"/>
<evidence type="ECO:0000256" key="2">
    <source>
        <dbReference type="SAM" id="MobiDB-lite"/>
    </source>
</evidence>
<evidence type="ECO:0000256" key="1">
    <source>
        <dbReference type="SAM" id="Coils"/>
    </source>
</evidence>
<keyword evidence="4" id="KW-1185">Reference proteome</keyword>
<comment type="caution">
    <text evidence="3">The sequence shown here is derived from an EMBL/GenBank/DDBJ whole genome shotgun (WGS) entry which is preliminary data.</text>
</comment>
<feature type="compositionally biased region" description="Basic and acidic residues" evidence="2">
    <location>
        <begin position="61"/>
        <end position="91"/>
    </location>
</feature>
<reference evidence="3" key="1">
    <citation type="submission" date="2023-02" db="EMBL/GenBank/DDBJ databases">
        <title>Genome of toxic invasive species Heracleum sosnowskyi carries increased number of genes despite the absence of recent whole-genome duplications.</title>
        <authorList>
            <person name="Schelkunov M."/>
            <person name="Shtratnikova V."/>
            <person name="Makarenko M."/>
            <person name="Klepikova A."/>
            <person name="Omelchenko D."/>
            <person name="Novikova G."/>
            <person name="Obukhova E."/>
            <person name="Bogdanov V."/>
            <person name="Penin A."/>
            <person name="Logacheva M."/>
        </authorList>
    </citation>
    <scope>NUCLEOTIDE SEQUENCE</scope>
    <source>
        <strain evidence="3">Hsosn_3</strain>
        <tissue evidence="3">Leaf</tissue>
    </source>
</reference>
<accession>A0AAD8J558</accession>
<feature type="compositionally biased region" description="Basic and acidic residues" evidence="2">
    <location>
        <begin position="99"/>
        <end position="114"/>
    </location>
</feature>
<dbReference type="AlphaFoldDB" id="A0AAD8J558"/>
<protein>
    <submittedName>
        <fullName evidence="3">Uncharacterized protein</fullName>
    </submittedName>
</protein>
<feature type="region of interest" description="Disordered" evidence="2">
    <location>
        <begin position="1"/>
        <end position="160"/>
    </location>
</feature>
<sequence>MDFGVRRSSRTRKDAVLDFQEQGPTKKRALRKCKTYVKEQQDDKEEEHQQLQQQEDPQGYSEERKPEEEPHKEDHQFVTRPPAKSDEHQQIQEEEPQEEIDHRSVTLPLEKSEEHQEEEEDPSVTLPPGHEVEDEVAGTGSLDLIPVDISSSPEERKPQADPLSLLQPVFKSNYQVKFPQESLKVMMDAAVVFKSALVSHLENLVPSLDIATMVQSANECFERMRGLGVDYQTFHGQISRLIEYYQKLKEFTEVKNLELEAAYEVSVIEADDAKNELHRAENDLLSAQTNNNLTSKRIKELKESLGQLKAQDDMERSRIVTLTAERDHRREANSCSLRKVDRLYSECEGNKKREDATREEIQRQLSRLRGLE</sequence>
<keyword evidence="1" id="KW-0175">Coiled coil</keyword>
<feature type="compositionally biased region" description="Basic residues" evidence="2">
    <location>
        <begin position="25"/>
        <end position="35"/>
    </location>
</feature>